<comment type="caution">
    <text evidence="2">The sequence shown here is derived from an EMBL/GenBank/DDBJ whole genome shotgun (WGS) entry which is preliminary data.</text>
</comment>
<keyword evidence="1" id="KW-0812">Transmembrane</keyword>
<evidence type="ECO:0000313" key="2">
    <source>
        <dbReference type="EMBL" id="OGM90279.1"/>
    </source>
</evidence>
<reference evidence="2 3" key="1">
    <citation type="journal article" date="2016" name="Nat. Commun.">
        <title>Thousands of microbial genomes shed light on interconnected biogeochemical processes in an aquifer system.</title>
        <authorList>
            <person name="Anantharaman K."/>
            <person name="Brown C.T."/>
            <person name="Hug L.A."/>
            <person name="Sharon I."/>
            <person name="Castelle C.J."/>
            <person name="Probst A.J."/>
            <person name="Thomas B.C."/>
            <person name="Singh A."/>
            <person name="Wilkins M.J."/>
            <person name="Karaoz U."/>
            <person name="Brodie E.L."/>
            <person name="Williams K.H."/>
            <person name="Hubbard S.S."/>
            <person name="Banfield J.F."/>
        </authorList>
    </citation>
    <scope>NUCLEOTIDE SEQUENCE [LARGE SCALE GENOMIC DNA]</scope>
</reference>
<protein>
    <recommendedName>
        <fullName evidence="4">Protease PrsW</fullName>
    </recommendedName>
</protein>
<dbReference type="PANTHER" id="PTHR36844:SF1">
    <property type="entry name" value="PROTEASE PRSW"/>
    <property type="match status" value="1"/>
</dbReference>
<evidence type="ECO:0008006" key="4">
    <source>
        <dbReference type="Google" id="ProtNLM"/>
    </source>
</evidence>
<dbReference type="Proteomes" id="UP000177029">
    <property type="component" value="Unassembled WGS sequence"/>
</dbReference>
<feature type="transmembrane region" description="Helical" evidence="1">
    <location>
        <begin position="6"/>
        <end position="22"/>
    </location>
</feature>
<keyword evidence="1" id="KW-1133">Transmembrane helix</keyword>
<dbReference type="GO" id="GO:0008233">
    <property type="term" value="F:peptidase activity"/>
    <property type="evidence" value="ECO:0007669"/>
    <property type="project" value="InterPro"/>
</dbReference>
<dbReference type="PANTHER" id="PTHR36844">
    <property type="entry name" value="PROTEASE PRSW"/>
    <property type="match status" value="1"/>
</dbReference>
<proteinExistence type="predicted"/>
<dbReference type="STRING" id="1802555.A2755_03755"/>
<keyword evidence="1" id="KW-0472">Membrane</keyword>
<feature type="transmembrane region" description="Helical" evidence="1">
    <location>
        <begin position="109"/>
        <end position="130"/>
    </location>
</feature>
<sequence>MEWVVALALGILPGLVWLVFFLREDDHPEPKTMILKVFVAGGVSAIVALLLQALTETFFKQTLVLTLPQLVEENVVPYLAFSLIEEGIKFLLVFLVVRKSVDFDEPVDAMVYMITGALGFATVENLFLAYSSGGDDLFSLMLLRFVGATLLHALGSGIIGHYWARGIKFNLEAKFIVAGVVMATLFHAVFNILVLRFNNLLVYPISFLVLIGFFVLYDFEELKKLDELKPKVYT</sequence>
<dbReference type="AlphaFoldDB" id="A0A1F8DQN8"/>
<evidence type="ECO:0000313" key="3">
    <source>
        <dbReference type="Proteomes" id="UP000177029"/>
    </source>
</evidence>
<feature type="transmembrane region" description="Helical" evidence="1">
    <location>
        <begin position="34"/>
        <end position="55"/>
    </location>
</feature>
<evidence type="ECO:0000256" key="1">
    <source>
        <dbReference type="SAM" id="Phobius"/>
    </source>
</evidence>
<feature type="transmembrane region" description="Helical" evidence="1">
    <location>
        <begin position="75"/>
        <end position="97"/>
    </location>
</feature>
<dbReference type="InterPro" id="IPR026898">
    <property type="entry name" value="PrsW"/>
</dbReference>
<dbReference type="Pfam" id="PF13367">
    <property type="entry name" value="PrsW-protease"/>
    <property type="match status" value="1"/>
</dbReference>
<dbReference type="EMBL" id="MGIP01000026">
    <property type="protein sequence ID" value="OGM90279.1"/>
    <property type="molecule type" value="Genomic_DNA"/>
</dbReference>
<organism evidence="2 3">
    <name type="scientific">Candidatus Wolfebacteria bacterium RIFCSPHIGHO2_01_FULL_48_22</name>
    <dbReference type="NCBI Taxonomy" id="1802555"/>
    <lineage>
        <taxon>Bacteria</taxon>
        <taxon>Candidatus Wolfeibacteriota</taxon>
    </lineage>
</organism>
<name>A0A1F8DQN8_9BACT</name>
<feature type="transmembrane region" description="Helical" evidence="1">
    <location>
        <begin position="200"/>
        <end position="219"/>
    </location>
</feature>
<feature type="transmembrane region" description="Helical" evidence="1">
    <location>
        <begin position="175"/>
        <end position="194"/>
    </location>
</feature>
<gene>
    <name evidence="2" type="ORF">A2755_03755</name>
</gene>
<accession>A0A1F8DQN8</accession>
<feature type="transmembrane region" description="Helical" evidence="1">
    <location>
        <begin position="142"/>
        <end position="163"/>
    </location>
</feature>